<dbReference type="InterPro" id="IPR020593">
    <property type="entry name" value="G-glutamylP_reductase_CS"/>
</dbReference>
<evidence type="ECO:0000256" key="3">
    <source>
        <dbReference type="ARBA" id="ARBA00022650"/>
    </source>
</evidence>
<evidence type="ECO:0000256" key="4">
    <source>
        <dbReference type="ARBA" id="ARBA00022857"/>
    </source>
</evidence>
<dbReference type="HAMAP" id="MF_00412">
    <property type="entry name" value="ProA"/>
    <property type="match status" value="1"/>
</dbReference>
<dbReference type="PIRSF" id="PIRSF000151">
    <property type="entry name" value="GPR"/>
    <property type="match status" value="1"/>
</dbReference>
<evidence type="ECO:0000256" key="1">
    <source>
        <dbReference type="ARBA" id="ARBA00004985"/>
    </source>
</evidence>
<comment type="subcellular location">
    <subcellularLocation>
        <location evidence="7">Cytoplasm</location>
    </subcellularLocation>
</comment>
<dbReference type="SUPFAM" id="SSF53720">
    <property type="entry name" value="ALDH-like"/>
    <property type="match status" value="1"/>
</dbReference>
<keyword evidence="4 7" id="KW-0521">NADP</keyword>
<keyword evidence="10" id="KW-1185">Reference proteome</keyword>
<comment type="caution">
    <text evidence="9">The sequence shown here is derived from an EMBL/GenBank/DDBJ whole genome shotgun (WGS) entry which is preliminary data.</text>
</comment>
<reference evidence="9 10" key="1">
    <citation type="submission" date="2020-08" db="EMBL/GenBank/DDBJ databases">
        <title>Genome public.</title>
        <authorList>
            <person name="Liu C."/>
            <person name="Sun Q."/>
        </authorList>
    </citation>
    <scope>NUCLEOTIDE SEQUENCE [LARGE SCALE GENOMIC DNA]</scope>
    <source>
        <strain evidence="9 10">NSJ-43</strain>
    </source>
</reference>
<keyword evidence="5 7" id="KW-0560">Oxidoreductase</keyword>
<dbReference type="InterPro" id="IPR016163">
    <property type="entry name" value="Ald_DH_C"/>
</dbReference>
<evidence type="ECO:0000256" key="7">
    <source>
        <dbReference type="HAMAP-Rule" id="MF_00412"/>
    </source>
</evidence>
<dbReference type="EC" id="1.2.1.41" evidence="7"/>
<feature type="domain" description="Aldehyde dehydrogenase" evidence="8">
    <location>
        <begin position="9"/>
        <end position="286"/>
    </location>
</feature>
<keyword evidence="7" id="KW-0963">Cytoplasm</keyword>
<dbReference type="Proteomes" id="UP000628463">
    <property type="component" value="Unassembled WGS sequence"/>
</dbReference>
<sequence>MESLDVLGKRAKAASRQMAKFKITKKNEVLEMVADELIKKADEIKKANKADVDEAVKNGMKPALIDRLTLTDARIEGMAEGLRQLVALEDPVGEITSMKQRPNGLMIGYKKVPLGVIAIIYESRPNVTVDAFGLTFKSGNAVILRGGSDSINSNIKLVEIIRDTLIRAGVCEDAVILISDTDRKYVNELMKMNEYVDVIIPRGGAGLIKNVVNNSTVPVIETGTGNCHIYVHEDADFKMACDIIYNAKTQRIGVCNACESLVVNKKIAKEFIPLVVDRLKEKNVEVRGDETACEADSRIVPATQQDWGTEYLDYIISLKTVDTIDEAIEHINKYNTGHSESIITNDYIASRKFLDEIDAAAVYVNASTRFTDGFEFGFGAEIGISTQKIHARGPMGLSALTTGKYVILGNGQVRK</sequence>
<dbReference type="Gene3D" id="3.40.605.10">
    <property type="entry name" value="Aldehyde Dehydrogenase, Chain A, domain 1"/>
    <property type="match status" value="1"/>
</dbReference>
<accession>A0ABR7G0U3</accession>
<dbReference type="RefSeq" id="WP_186836930.1">
    <property type="nucleotide sequence ID" value="NZ_JACOPD010000005.1"/>
</dbReference>
<dbReference type="CDD" id="cd07079">
    <property type="entry name" value="ALDH_F18-19_ProA-GPR"/>
    <property type="match status" value="1"/>
</dbReference>
<dbReference type="EMBL" id="JACOPD010000005">
    <property type="protein sequence ID" value="MBC5681054.1"/>
    <property type="molecule type" value="Genomic_DNA"/>
</dbReference>
<comment type="similarity">
    <text evidence="7">Belongs to the gamma-glutamyl phosphate reductase family.</text>
</comment>
<dbReference type="PANTHER" id="PTHR11063">
    <property type="entry name" value="GLUTAMATE SEMIALDEHYDE DEHYDROGENASE"/>
    <property type="match status" value="1"/>
</dbReference>
<evidence type="ECO:0000256" key="2">
    <source>
        <dbReference type="ARBA" id="ARBA00022605"/>
    </source>
</evidence>
<dbReference type="InterPro" id="IPR016161">
    <property type="entry name" value="Ald_DH/histidinol_DH"/>
</dbReference>
<keyword evidence="3 7" id="KW-0641">Proline biosynthesis</keyword>
<evidence type="ECO:0000259" key="8">
    <source>
        <dbReference type="Pfam" id="PF00171"/>
    </source>
</evidence>
<dbReference type="InterPro" id="IPR012134">
    <property type="entry name" value="Glu-5-SA_DH"/>
</dbReference>
<evidence type="ECO:0000256" key="5">
    <source>
        <dbReference type="ARBA" id="ARBA00023002"/>
    </source>
</evidence>
<comment type="function">
    <text evidence="7">Catalyzes the NADPH-dependent reduction of L-glutamate 5-phosphate into L-glutamate 5-semialdehyde and phosphate. The product spontaneously undergoes cyclization to form 1-pyrroline-5-carboxylate.</text>
</comment>
<organism evidence="9 10">
    <name type="scientific">Lachnospira hominis</name>
    <name type="common">ex Liu et al. 2021</name>
    <dbReference type="NCBI Taxonomy" id="2763051"/>
    <lineage>
        <taxon>Bacteria</taxon>
        <taxon>Bacillati</taxon>
        <taxon>Bacillota</taxon>
        <taxon>Clostridia</taxon>
        <taxon>Lachnospirales</taxon>
        <taxon>Lachnospiraceae</taxon>
        <taxon>Lachnospira</taxon>
    </lineage>
</organism>
<comment type="pathway">
    <text evidence="1 7">Amino-acid biosynthesis; L-proline biosynthesis; L-glutamate 5-semialdehyde from L-glutamate: step 2/2.</text>
</comment>
<evidence type="ECO:0000313" key="9">
    <source>
        <dbReference type="EMBL" id="MBC5681054.1"/>
    </source>
</evidence>
<comment type="catalytic activity">
    <reaction evidence="6 7">
        <text>L-glutamate 5-semialdehyde + phosphate + NADP(+) = L-glutamyl 5-phosphate + NADPH + H(+)</text>
        <dbReference type="Rhea" id="RHEA:19541"/>
        <dbReference type="ChEBI" id="CHEBI:15378"/>
        <dbReference type="ChEBI" id="CHEBI:43474"/>
        <dbReference type="ChEBI" id="CHEBI:57783"/>
        <dbReference type="ChEBI" id="CHEBI:58066"/>
        <dbReference type="ChEBI" id="CHEBI:58274"/>
        <dbReference type="ChEBI" id="CHEBI:58349"/>
        <dbReference type="EC" id="1.2.1.41"/>
    </reaction>
</comment>
<dbReference type="InterPro" id="IPR000965">
    <property type="entry name" value="GPR_dom"/>
</dbReference>
<dbReference type="PROSITE" id="PS01223">
    <property type="entry name" value="PROA"/>
    <property type="match status" value="1"/>
</dbReference>
<feature type="domain" description="Aldehyde dehydrogenase" evidence="8">
    <location>
        <begin position="315"/>
        <end position="377"/>
    </location>
</feature>
<keyword evidence="2 7" id="KW-0028">Amino-acid biosynthesis</keyword>
<dbReference type="NCBIfam" id="NF001221">
    <property type="entry name" value="PRK00197.1"/>
    <property type="match status" value="1"/>
</dbReference>
<dbReference type="Pfam" id="PF00171">
    <property type="entry name" value="Aldedh"/>
    <property type="match status" value="2"/>
</dbReference>
<evidence type="ECO:0000313" key="10">
    <source>
        <dbReference type="Proteomes" id="UP000628463"/>
    </source>
</evidence>
<gene>
    <name evidence="7" type="primary">proA</name>
    <name evidence="9" type="ORF">H8S01_08785</name>
</gene>
<dbReference type="Gene3D" id="3.40.309.10">
    <property type="entry name" value="Aldehyde Dehydrogenase, Chain A, domain 2"/>
    <property type="match status" value="1"/>
</dbReference>
<dbReference type="InterPro" id="IPR016162">
    <property type="entry name" value="Ald_DH_N"/>
</dbReference>
<dbReference type="InterPro" id="IPR015590">
    <property type="entry name" value="Aldehyde_DH_dom"/>
</dbReference>
<proteinExistence type="inferred from homology"/>
<dbReference type="GO" id="GO:0004350">
    <property type="term" value="F:glutamate-5-semialdehyde dehydrogenase activity"/>
    <property type="evidence" value="ECO:0007669"/>
    <property type="project" value="UniProtKB-EC"/>
</dbReference>
<name>A0ABR7G0U3_9FIRM</name>
<dbReference type="NCBIfam" id="TIGR00407">
    <property type="entry name" value="proA"/>
    <property type="match status" value="1"/>
</dbReference>
<protein>
    <recommendedName>
        <fullName evidence="7">Gamma-glutamyl phosphate reductase</fullName>
        <shortName evidence="7">GPR</shortName>
        <ecNumber evidence="7">1.2.1.41</ecNumber>
    </recommendedName>
    <alternativeName>
        <fullName evidence="7">Glutamate-5-semialdehyde dehydrogenase</fullName>
    </alternativeName>
    <alternativeName>
        <fullName evidence="7">Glutamyl-gamma-semialdehyde dehydrogenase</fullName>
        <shortName evidence="7">GSA dehydrogenase</shortName>
    </alternativeName>
</protein>
<dbReference type="PANTHER" id="PTHR11063:SF8">
    <property type="entry name" value="DELTA-1-PYRROLINE-5-CARBOXYLATE SYNTHASE"/>
    <property type="match status" value="1"/>
</dbReference>
<evidence type="ECO:0000256" key="6">
    <source>
        <dbReference type="ARBA" id="ARBA00049024"/>
    </source>
</evidence>